<evidence type="ECO:0000259" key="8">
    <source>
        <dbReference type="PROSITE" id="PS50928"/>
    </source>
</evidence>
<comment type="similarity">
    <text evidence="7">Belongs to the binding-protein-dependent transport system permease family.</text>
</comment>
<dbReference type="Gene3D" id="1.10.3720.10">
    <property type="entry name" value="MetI-like"/>
    <property type="match status" value="1"/>
</dbReference>
<reference evidence="9" key="1">
    <citation type="submission" date="2020-10" db="EMBL/GenBank/DDBJ databases">
        <title>Sequencing the genomes of 1000 actinobacteria strains.</title>
        <authorList>
            <person name="Klenk H.-P."/>
        </authorList>
    </citation>
    <scope>NUCLEOTIDE SEQUENCE</scope>
    <source>
        <strain evidence="9">DSM 45354</strain>
    </source>
</reference>
<evidence type="ECO:0000256" key="2">
    <source>
        <dbReference type="ARBA" id="ARBA00022448"/>
    </source>
</evidence>
<feature type="transmembrane region" description="Helical" evidence="7">
    <location>
        <begin position="45"/>
        <end position="67"/>
    </location>
</feature>
<dbReference type="InterPro" id="IPR035906">
    <property type="entry name" value="MetI-like_sf"/>
</dbReference>
<evidence type="ECO:0000256" key="3">
    <source>
        <dbReference type="ARBA" id="ARBA00022475"/>
    </source>
</evidence>
<dbReference type="RefSeq" id="WP_192756014.1">
    <property type="nucleotide sequence ID" value="NZ_BAABJL010000128.1"/>
</dbReference>
<keyword evidence="9" id="KW-0762">Sugar transport</keyword>
<name>A0A927N8S5_9ACTN</name>
<dbReference type="Pfam" id="PF00528">
    <property type="entry name" value="BPD_transp_1"/>
    <property type="match status" value="1"/>
</dbReference>
<evidence type="ECO:0000256" key="5">
    <source>
        <dbReference type="ARBA" id="ARBA00022989"/>
    </source>
</evidence>
<evidence type="ECO:0000256" key="7">
    <source>
        <dbReference type="RuleBase" id="RU363032"/>
    </source>
</evidence>
<dbReference type="CDD" id="cd06261">
    <property type="entry name" value="TM_PBP2"/>
    <property type="match status" value="1"/>
</dbReference>
<dbReference type="PANTHER" id="PTHR43744:SF12">
    <property type="entry name" value="ABC TRANSPORTER PERMEASE PROTEIN MG189-RELATED"/>
    <property type="match status" value="1"/>
</dbReference>
<feature type="transmembrane region" description="Helical" evidence="7">
    <location>
        <begin position="275"/>
        <end position="298"/>
    </location>
</feature>
<dbReference type="Proteomes" id="UP000638648">
    <property type="component" value="Unassembled WGS sequence"/>
</dbReference>
<dbReference type="PANTHER" id="PTHR43744">
    <property type="entry name" value="ABC TRANSPORTER PERMEASE PROTEIN MG189-RELATED-RELATED"/>
    <property type="match status" value="1"/>
</dbReference>
<accession>A0A927N8S5</accession>
<dbReference type="InterPro" id="IPR000515">
    <property type="entry name" value="MetI-like"/>
</dbReference>
<dbReference type="PROSITE" id="PS50928">
    <property type="entry name" value="ABC_TM1"/>
    <property type="match status" value="1"/>
</dbReference>
<feature type="transmembrane region" description="Helical" evidence="7">
    <location>
        <begin position="176"/>
        <end position="197"/>
    </location>
</feature>
<evidence type="ECO:0000313" key="9">
    <source>
        <dbReference type="EMBL" id="MBE1613088.1"/>
    </source>
</evidence>
<feature type="transmembrane region" description="Helical" evidence="7">
    <location>
        <begin position="112"/>
        <end position="133"/>
    </location>
</feature>
<dbReference type="GO" id="GO:0055085">
    <property type="term" value="P:transmembrane transport"/>
    <property type="evidence" value="ECO:0007669"/>
    <property type="project" value="InterPro"/>
</dbReference>
<dbReference type="GO" id="GO:0005886">
    <property type="term" value="C:plasma membrane"/>
    <property type="evidence" value="ECO:0007669"/>
    <property type="project" value="UniProtKB-SubCell"/>
</dbReference>
<dbReference type="AlphaFoldDB" id="A0A927N8S5"/>
<organism evidence="9 10">
    <name type="scientific">Actinopolymorpha pittospori</name>
    <dbReference type="NCBI Taxonomy" id="648752"/>
    <lineage>
        <taxon>Bacteria</taxon>
        <taxon>Bacillati</taxon>
        <taxon>Actinomycetota</taxon>
        <taxon>Actinomycetes</taxon>
        <taxon>Propionibacteriales</taxon>
        <taxon>Actinopolymorphaceae</taxon>
        <taxon>Actinopolymorpha</taxon>
    </lineage>
</organism>
<comment type="caution">
    <text evidence="9">The sequence shown here is derived from an EMBL/GenBank/DDBJ whole genome shotgun (WGS) entry which is preliminary data.</text>
</comment>
<keyword evidence="2 7" id="KW-0813">Transport</keyword>
<feature type="transmembrane region" description="Helical" evidence="7">
    <location>
        <begin position="218"/>
        <end position="240"/>
    </location>
</feature>
<evidence type="ECO:0000256" key="1">
    <source>
        <dbReference type="ARBA" id="ARBA00004651"/>
    </source>
</evidence>
<gene>
    <name evidence="9" type="ORF">HEB94_009936</name>
</gene>
<keyword evidence="3" id="KW-1003">Cell membrane</keyword>
<comment type="subcellular location">
    <subcellularLocation>
        <location evidence="1 7">Cell membrane</location>
        <topology evidence="1 7">Multi-pass membrane protein</topology>
    </subcellularLocation>
</comment>
<keyword evidence="5 7" id="KW-1133">Transmembrane helix</keyword>
<protein>
    <submittedName>
        <fullName evidence="9">Multiple sugar transport system permease protein</fullName>
    </submittedName>
</protein>
<proteinExistence type="inferred from homology"/>
<evidence type="ECO:0000256" key="4">
    <source>
        <dbReference type="ARBA" id="ARBA00022692"/>
    </source>
</evidence>
<keyword evidence="4 7" id="KW-0812">Transmembrane</keyword>
<keyword evidence="6 7" id="KW-0472">Membrane</keyword>
<evidence type="ECO:0000256" key="6">
    <source>
        <dbReference type="ARBA" id="ARBA00023136"/>
    </source>
</evidence>
<dbReference type="SUPFAM" id="SSF161098">
    <property type="entry name" value="MetI-like"/>
    <property type="match status" value="1"/>
</dbReference>
<evidence type="ECO:0000313" key="10">
    <source>
        <dbReference type="Proteomes" id="UP000638648"/>
    </source>
</evidence>
<feature type="transmembrane region" description="Helical" evidence="7">
    <location>
        <begin position="145"/>
        <end position="164"/>
    </location>
</feature>
<sequence>MSEIRVAGLNATSAADPATAAGGAARPVGTRPVVGGSRRGRTARIWVLSALLWIVAILFALPFLWMLSSSLKRNIDVFAIPARWIPDPVRWANYAEVWFGESSLVRYFGNSLLVAVVSVAGELLTSSLAGYAFARLSFRGRDKVFLLYIATSIVPVQLLLVPRFMFFRGLGLYDTLWALILPGVFTVFGTFLMRQYFSSLPSELGEAARIDGANEWRIYWSVYLPLARPILAALAILGFVSSWNSYETPLIMLSTDSHYTLPLGLTKFVDADGGLSAGLAMAGATSSIVPMLVVFLIFQRQFLQALSHTGLK</sequence>
<keyword evidence="10" id="KW-1185">Reference proteome</keyword>
<feature type="domain" description="ABC transmembrane type-1" evidence="8">
    <location>
        <begin position="108"/>
        <end position="298"/>
    </location>
</feature>
<dbReference type="EMBL" id="JADBEM010000001">
    <property type="protein sequence ID" value="MBE1613088.1"/>
    <property type="molecule type" value="Genomic_DNA"/>
</dbReference>